<sequence length="57" mass="6835">NENIEWLTIHAVRDIEAGQEITILYLASTLGYEERQRFLREKFKFECECKLCSLRRA</sequence>
<dbReference type="InterPro" id="IPR046341">
    <property type="entry name" value="SET_dom_sf"/>
</dbReference>
<protein>
    <recommendedName>
        <fullName evidence="3">SET domain-containing protein</fullName>
    </recommendedName>
</protein>
<dbReference type="AlphaFoldDB" id="A0A6A6DG74"/>
<gene>
    <name evidence="1" type="ORF">K469DRAFT_601350</name>
</gene>
<dbReference type="InterPro" id="IPR053185">
    <property type="entry name" value="SET_domain_protein"/>
</dbReference>
<evidence type="ECO:0008006" key="3">
    <source>
        <dbReference type="Google" id="ProtNLM"/>
    </source>
</evidence>
<dbReference type="PANTHER" id="PTHR47332:SF4">
    <property type="entry name" value="SET DOMAIN-CONTAINING PROTEIN 5"/>
    <property type="match status" value="1"/>
</dbReference>
<feature type="non-terminal residue" evidence="1">
    <location>
        <position position="1"/>
    </location>
</feature>
<evidence type="ECO:0000313" key="1">
    <source>
        <dbReference type="EMBL" id="KAF2177953.1"/>
    </source>
</evidence>
<dbReference type="SUPFAM" id="SSF82199">
    <property type="entry name" value="SET domain"/>
    <property type="match status" value="1"/>
</dbReference>
<evidence type="ECO:0000313" key="2">
    <source>
        <dbReference type="Proteomes" id="UP000800200"/>
    </source>
</evidence>
<dbReference type="Gene3D" id="2.170.270.10">
    <property type="entry name" value="SET domain"/>
    <property type="match status" value="1"/>
</dbReference>
<organism evidence="1 2">
    <name type="scientific">Zopfia rhizophila CBS 207.26</name>
    <dbReference type="NCBI Taxonomy" id="1314779"/>
    <lineage>
        <taxon>Eukaryota</taxon>
        <taxon>Fungi</taxon>
        <taxon>Dikarya</taxon>
        <taxon>Ascomycota</taxon>
        <taxon>Pezizomycotina</taxon>
        <taxon>Dothideomycetes</taxon>
        <taxon>Dothideomycetes incertae sedis</taxon>
        <taxon>Zopfiaceae</taxon>
        <taxon>Zopfia</taxon>
    </lineage>
</organism>
<dbReference type="PANTHER" id="PTHR47332">
    <property type="entry name" value="SET DOMAIN-CONTAINING PROTEIN 5"/>
    <property type="match status" value="1"/>
</dbReference>
<accession>A0A6A6DG74</accession>
<dbReference type="OrthoDB" id="265717at2759"/>
<name>A0A6A6DG74_9PEZI</name>
<dbReference type="EMBL" id="ML994680">
    <property type="protein sequence ID" value="KAF2177953.1"/>
    <property type="molecule type" value="Genomic_DNA"/>
</dbReference>
<proteinExistence type="predicted"/>
<dbReference type="Proteomes" id="UP000800200">
    <property type="component" value="Unassembled WGS sequence"/>
</dbReference>
<reference evidence="1" key="1">
    <citation type="journal article" date="2020" name="Stud. Mycol.">
        <title>101 Dothideomycetes genomes: a test case for predicting lifestyles and emergence of pathogens.</title>
        <authorList>
            <person name="Haridas S."/>
            <person name="Albert R."/>
            <person name="Binder M."/>
            <person name="Bloem J."/>
            <person name="Labutti K."/>
            <person name="Salamov A."/>
            <person name="Andreopoulos B."/>
            <person name="Baker S."/>
            <person name="Barry K."/>
            <person name="Bills G."/>
            <person name="Bluhm B."/>
            <person name="Cannon C."/>
            <person name="Castanera R."/>
            <person name="Culley D."/>
            <person name="Daum C."/>
            <person name="Ezra D."/>
            <person name="Gonzalez J."/>
            <person name="Henrissat B."/>
            <person name="Kuo A."/>
            <person name="Liang C."/>
            <person name="Lipzen A."/>
            <person name="Lutzoni F."/>
            <person name="Magnuson J."/>
            <person name="Mondo S."/>
            <person name="Nolan M."/>
            <person name="Ohm R."/>
            <person name="Pangilinan J."/>
            <person name="Park H.-J."/>
            <person name="Ramirez L."/>
            <person name="Alfaro M."/>
            <person name="Sun H."/>
            <person name="Tritt A."/>
            <person name="Yoshinaga Y."/>
            <person name="Zwiers L.-H."/>
            <person name="Turgeon B."/>
            <person name="Goodwin S."/>
            <person name="Spatafora J."/>
            <person name="Crous P."/>
            <person name="Grigoriev I."/>
        </authorList>
    </citation>
    <scope>NUCLEOTIDE SEQUENCE</scope>
    <source>
        <strain evidence="1">CBS 207.26</strain>
    </source>
</reference>
<keyword evidence="2" id="KW-1185">Reference proteome</keyword>